<keyword evidence="2" id="KW-1185">Reference proteome</keyword>
<dbReference type="AlphaFoldDB" id="A0A4P6JMJ2"/>
<dbReference type="InterPro" id="IPR011037">
    <property type="entry name" value="Pyrv_Knase-like_insert_dom_sf"/>
</dbReference>
<evidence type="ECO:0008006" key="3">
    <source>
        <dbReference type="Google" id="ProtNLM"/>
    </source>
</evidence>
<accession>A0A4P6JMJ2</accession>
<gene>
    <name evidence="1" type="ORF">EPA93_10940</name>
</gene>
<organism evidence="1 2">
    <name type="scientific">Ktedonosporobacter rubrisoli</name>
    <dbReference type="NCBI Taxonomy" id="2509675"/>
    <lineage>
        <taxon>Bacteria</taxon>
        <taxon>Bacillati</taxon>
        <taxon>Chloroflexota</taxon>
        <taxon>Ktedonobacteria</taxon>
        <taxon>Ktedonobacterales</taxon>
        <taxon>Ktedonosporobacteraceae</taxon>
        <taxon>Ktedonosporobacter</taxon>
    </lineage>
</organism>
<protein>
    <recommendedName>
        <fullName evidence="3">MOSC domain-containing protein</fullName>
    </recommendedName>
</protein>
<evidence type="ECO:0000313" key="2">
    <source>
        <dbReference type="Proteomes" id="UP000290365"/>
    </source>
</evidence>
<dbReference type="EMBL" id="CP035758">
    <property type="protein sequence ID" value="QBD76497.1"/>
    <property type="molecule type" value="Genomic_DNA"/>
</dbReference>
<sequence>MSGIVVSLHIAPQARAPMISLPVAHLVPGKGIEGDRFFTHSRLPQPGGKTPYEVTLVEQEALEALSALQPGTAMEPSGRRNIVIRSCSLQNLAGCLFRIGKVLLCGAALRDAPCDSPDSTQHSVCGGLHYHWLGASILTEGSITPSDRIEKVPYTLEDLQRELVTPLLIRPVVLPER</sequence>
<dbReference type="RefSeq" id="WP_129887338.1">
    <property type="nucleotide sequence ID" value="NZ_CP035758.1"/>
</dbReference>
<reference evidence="1 2" key="1">
    <citation type="submission" date="2019-01" db="EMBL/GenBank/DDBJ databases">
        <title>Ktedonosporobacter rubrisoli SCAWS-G2.</title>
        <authorList>
            <person name="Huang Y."/>
            <person name="Yan B."/>
        </authorList>
    </citation>
    <scope>NUCLEOTIDE SEQUENCE [LARGE SCALE GENOMIC DNA]</scope>
    <source>
        <strain evidence="1 2">SCAWS-G2</strain>
    </source>
</reference>
<dbReference type="Proteomes" id="UP000290365">
    <property type="component" value="Chromosome"/>
</dbReference>
<proteinExistence type="predicted"/>
<dbReference type="SUPFAM" id="SSF50800">
    <property type="entry name" value="PK beta-barrel domain-like"/>
    <property type="match status" value="1"/>
</dbReference>
<dbReference type="Gene3D" id="2.40.33.20">
    <property type="entry name" value="PK beta-barrel domain-like"/>
    <property type="match status" value="1"/>
</dbReference>
<dbReference type="OrthoDB" id="1550913at2"/>
<dbReference type="KEGG" id="kbs:EPA93_10940"/>
<evidence type="ECO:0000313" key="1">
    <source>
        <dbReference type="EMBL" id="QBD76497.1"/>
    </source>
</evidence>
<name>A0A4P6JMJ2_KTERU</name>